<dbReference type="EMBL" id="BPVZ01000038">
    <property type="protein sequence ID" value="GKV13300.1"/>
    <property type="molecule type" value="Genomic_DNA"/>
</dbReference>
<organism evidence="1 2">
    <name type="scientific">Rubroshorea leprosula</name>
    <dbReference type="NCBI Taxonomy" id="152421"/>
    <lineage>
        <taxon>Eukaryota</taxon>
        <taxon>Viridiplantae</taxon>
        <taxon>Streptophyta</taxon>
        <taxon>Embryophyta</taxon>
        <taxon>Tracheophyta</taxon>
        <taxon>Spermatophyta</taxon>
        <taxon>Magnoliopsida</taxon>
        <taxon>eudicotyledons</taxon>
        <taxon>Gunneridae</taxon>
        <taxon>Pentapetalae</taxon>
        <taxon>rosids</taxon>
        <taxon>malvids</taxon>
        <taxon>Malvales</taxon>
        <taxon>Dipterocarpaceae</taxon>
        <taxon>Rubroshorea</taxon>
    </lineage>
</organism>
<name>A0AAV5JSH8_9ROSI</name>
<protein>
    <recommendedName>
        <fullName evidence="3">BED-type domain-containing protein</fullName>
    </recommendedName>
</protein>
<comment type="caution">
    <text evidence="1">The sequence shown here is derived from an EMBL/GenBank/DDBJ whole genome shotgun (WGS) entry which is preliminary data.</text>
</comment>
<dbReference type="PANTHER" id="PTHR46951:SF2">
    <property type="entry name" value="BED-TYPE DOMAIN-CONTAINING PROTEIN"/>
    <property type="match status" value="1"/>
</dbReference>
<reference evidence="1 2" key="1">
    <citation type="journal article" date="2021" name="Commun. Biol.">
        <title>The genome of Shorea leprosula (Dipterocarpaceae) highlights the ecological relevance of drought in aseasonal tropical rainforests.</title>
        <authorList>
            <person name="Ng K.K.S."/>
            <person name="Kobayashi M.J."/>
            <person name="Fawcett J.A."/>
            <person name="Hatakeyama M."/>
            <person name="Paape T."/>
            <person name="Ng C.H."/>
            <person name="Ang C.C."/>
            <person name="Tnah L.H."/>
            <person name="Lee C.T."/>
            <person name="Nishiyama T."/>
            <person name="Sese J."/>
            <person name="O'Brien M.J."/>
            <person name="Copetti D."/>
            <person name="Mohd Noor M.I."/>
            <person name="Ong R.C."/>
            <person name="Putra M."/>
            <person name="Sireger I.Z."/>
            <person name="Indrioko S."/>
            <person name="Kosugi Y."/>
            <person name="Izuno A."/>
            <person name="Isagi Y."/>
            <person name="Lee S.L."/>
            <person name="Shimizu K.K."/>
        </authorList>
    </citation>
    <scope>NUCLEOTIDE SEQUENCE [LARGE SCALE GENOMIC DNA]</scope>
    <source>
        <strain evidence="1">214</strain>
    </source>
</reference>
<dbReference type="Proteomes" id="UP001054252">
    <property type="component" value="Unassembled WGS sequence"/>
</dbReference>
<keyword evidence="2" id="KW-1185">Reference proteome</keyword>
<evidence type="ECO:0000313" key="1">
    <source>
        <dbReference type="EMBL" id="GKV13300.1"/>
    </source>
</evidence>
<dbReference type="PANTHER" id="PTHR46951">
    <property type="entry name" value="BED-TYPE DOMAIN-CONTAINING PROTEIN"/>
    <property type="match status" value="1"/>
</dbReference>
<gene>
    <name evidence="1" type="ORF">SLEP1_g24329</name>
</gene>
<accession>A0AAV5JSH8</accession>
<proteinExistence type="predicted"/>
<sequence length="146" mass="16060">MHTNLSSNASNVSATVTATATATATSSSFPSSSLKRKSNDVGWDYGELSDSKGFNAVKCKFCRSIFKGGIYRLNCHLAHYGTNVKKCQKVSNEAKKRCWEALAWVKIAKDQKAQELAEIREVVVNSLKMQQGMKIDIDAIDIPFPP</sequence>
<dbReference type="AlphaFoldDB" id="A0AAV5JSH8"/>
<evidence type="ECO:0008006" key="3">
    <source>
        <dbReference type="Google" id="ProtNLM"/>
    </source>
</evidence>
<evidence type="ECO:0000313" key="2">
    <source>
        <dbReference type="Proteomes" id="UP001054252"/>
    </source>
</evidence>